<keyword evidence="6 10" id="KW-0647">Proteasome</keyword>
<evidence type="ECO:0000256" key="5">
    <source>
        <dbReference type="ARBA" id="ARBA00022801"/>
    </source>
</evidence>
<proteinExistence type="inferred from homology"/>
<keyword evidence="3" id="KW-0645">Protease</keyword>
<dbReference type="AlphaFoldDB" id="A0A7S3FKX5"/>
<evidence type="ECO:0000256" key="7">
    <source>
        <dbReference type="ARBA" id="ARBA00023145"/>
    </source>
</evidence>
<dbReference type="EMBL" id="HBHX01072974">
    <property type="protein sequence ID" value="CAE0154161.1"/>
    <property type="molecule type" value="Transcribed_RNA"/>
</dbReference>
<organism evidence="11">
    <name type="scientific">Haptolina ericina</name>
    <dbReference type="NCBI Taxonomy" id="156174"/>
    <lineage>
        <taxon>Eukaryota</taxon>
        <taxon>Haptista</taxon>
        <taxon>Haptophyta</taxon>
        <taxon>Prymnesiophyceae</taxon>
        <taxon>Prymnesiales</taxon>
        <taxon>Prymnesiaceae</taxon>
        <taxon>Haptolina</taxon>
    </lineage>
</organism>
<dbReference type="PANTHER" id="PTHR32194:SF3">
    <property type="entry name" value="PROTEASOME SUBUNIT BETA"/>
    <property type="match status" value="1"/>
</dbReference>
<comment type="subcellular location">
    <subcellularLocation>
        <location evidence="10">Cytoplasm</location>
    </subcellularLocation>
    <subcellularLocation>
        <location evidence="10">Nucleus</location>
    </subcellularLocation>
</comment>
<dbReference type="GO" id="GO:0005634">
    <property type="term" value="C:nucleus"/>
    <property type="evidence" value="ECO:0007669"/>
    <property type="project" value="UniProtKB-SubCell"/>
</dbReference>
<dbReference type="Gene3D" id="3.60.20.10">
    <property type="entry name" value="Glutamine Phosphoribosylpyrophosphate, subunit 1, domain 1"/>
    <property type="match status" value="1"/>
</dbReference>
<dbReference type="PANTHER" id="PTHR32194">
    <property type="entry name" value="METALLOPROTEASE TLDD"/>
    <property type="match status" value="1"/>
</dbReference>
<name>A0A7S3FKX5_9EUKA</name>
<dbReference type="PRINTS" id="PR00141">
    <property type="entry name" value="PROTEASOME"/>
</dbReference>
<reference evidence="11" key="1">
    <citation type="submission" date="2021-01" db="EMBL/GenBank/DDBJ databases">
        <authorList>
            <person name="Corre E."/>
            <person name="Pelletier E."/>
            <person name="Niang G."/>
            <person name="Scheremetjew M."/>
            <person name="Finn R."/>
            <person name="Kale V."/>
            <person name="Holt S."/>
            <person name="Cochrane G."/>
            <person name="Meng A."/>
            <person name="Brown T."/>
            <person name="Cohen L."/>
        </authorList>
    </citation>
    <scope>NUCLEOTIDE SEQUENCE</scope>
    <source>
        <strain evidence="11">CCMP281</strain>
    </source>
</reference>
<keyword evidence="4" id="KW-0888">Threonine protease</keyword>
<evidence type="ECO:0000256" key="3">
    <source>
        <dbReference type="ARBA" id="ARBA00022670"/>
    </source>
</evidence>
<dbReference type="GO" id="GO:0004298">
    <property type="term" value="F:threonine-type endopeptidase activity"/>
    <property type="evidence" value="ECO:0007669"/>
    <property type="project" value="UniProtKB-KW"/>
</dbReference>
<gene>
    <name evidence="11" type="ORF">HERI1096_LOCUS40391</name>
</gene>
<dbReference type="PROSITE" id="PS51476">
    <property type="entry name" value="PROTEASOME_BETA_2"/>
    <property type="match status" value="1"/>
</dbReference>
<dbReference type="GO" id="GO:0005737">
    <property type="term" value="C:cytoplasm"/>
    <property type="evidence" value="ECO:0007669"/>
    <property type="project" value="UniProtKB-SubCell"/>
</dbReference>
<protein>
    <recommendedName>
        <fullName evidence="10">Proteasome subunit beta</fullName>
    </recommendedName>
</protein>
<dbReference type="InterPro" id="IPR023333">
    <property type="entry name" value="Proteasome_suB-type"/>
</dbReference>
<feature type="active site" description="Nucleophile" evidence="9">
    <location>
        <position position="53"/>
    </location>
</feature>
<evidence type="ECO:0000256" key="10">
    <source>
        <dbReference type="RuleBase" id="RU004203"/>
    </source>
</evidence>
<dbReference type="InterPro" id="IPR016050">
    <property type="entry name" value="Proteasome_bsu_CS"/>
</dbReference>
<dbReference type="SUPFAM" id="SSF56235">
    <property type="entry name" value="N-terminal nucleophile aminohydrolases (Ntn hydrolases)"/>
    <property type="match status" value="1"/>
</dbReference>
<dbReference type="GO" id="GO:0005839">
    <property type="term" value="C:proteasome core complex"/>
    <property type="evidence" value="ECO:0007669"/>
    <property type="project" value="InterPro"/>
</dbReference>
<dbReference type="CDD" id="cd03761">
    <property type="entry name" value="proteasome_beta_type_5"/>
    <property type="match status" value="1"/>
</dbReference>
<evidence type="ECO:0000256" key="4">
    <source>
        <dbReference type="ARBA" id="ARBA00022698"/>
    </source>
</evidence>
<keyword evidence="5" id="KW-0378">Hydrolase</keyword>
<evidence type="ECO:0000313" key="11">
    <source>
        <dbReference type="EMBL" id="CAE0154161.1"/>
    </source>
</evidence>
<comment type="similarity">
    <text evidence="10">Belongs to the peptidase T1B family.</text>
</comment>
<evidence type="ECO:0000256" key="9">
    <source>
        <dbReference type="PIRSR" id="PIRSR600243-1"/>
    </source>
</evidence>
<dbReference type="FunFam" id="3.60.20.10:FF:000051">
    <property type="entry name" value="Proteasome subunit beta"/>
    <property type="match status" value="1"/>
</dbReference>
<comment type="subunit">
    <text evidence="10">Component of the proteasome complex.</text>
</comment>
<keyword evidence="7" id="KW-0865">Zymogen</keyword>
<dbReference type="Pfam" id="PF00227">
    <property type="entry name" value="Proteasome"/>
    <property type="match status" value="1"/>
</dbReference>
<dbReference type="InterPro" id="IPR029055">
    <property type="entry name" value="Ntn_hydrolases_N"/>
</dbReference>
<dbReference type="InterPro" id="IPR000243">
    <property type="entry name" value="Pept_T1A_subB"/>
</dbReference>
<dbReference type="GO" id="GO:0051603">
    <property type="term" value="P:proteolysis involved in protein catabolic process"/>
    <property type="evidence" value="ECO:0007669"/>
    <property type="project" value="InterPro"/>
</dbReference>
<sequence length="261" mass="28739">MLSLSSSLDYSTRRPQMGDQGLCDELLSDSPMLPDPMERCEGAEKAVKMVHGTTTLAFKYQGGVVVAVDSRASAGAYIASQTVKKVIEINPFLLGTMAGGAADCSYWERYLGMRCRMFELDQKKRISVAGASKLLSNITYSYKNYGLSMGTMICGWDETGPHIFYVDSDGQRLGGPLFSVGSGSTFAYGVLDTGYRHDMTFEQATDLARRAIFAATHRDAYSGGTVRVYHIDKDGWKRISEDDSMELYFKYQAEKAAADSK</sequence>
<comment type="function">
    <text evidence="10">Component of the proteasome, a multicatalytic proteinase complex which is characterized by its ability to cleave peptides with Arg, Phe, Tyr, Leu, and Glu adjacent to the leaving group at neutral or slightly basic pH. The proteasome has an ATP-dependent proteolytic activity.</text>
</comment>
<evidence type="ECO:0000256" key="6">
    <source>
        <dbReference type="ARBA" id="ARBA00022942"/>
    </source>
</evidence>
<keyword evidence="2 10" id="KW-0963">Cytoplasm</keyword>
<dbReference type="PROSITE" id="PS00854">
    <property type="entry name" value="PROTEASOME_BETA_1"/>
    <property type="match status" value="1"/>
</dbReference>
<evidence type="ECO:0000256" key="8">
    <source>
        <dbReference type="ARBA" id="ARBA00023242"/>
    </source>
</evidence>
<accession>A0A7S3FKX5</accession>
<evidence type="ECO:0000256" key="2">
    <source>
        <dbReference type="ARBA" id="ARBA00022490"/>
    </source>
</evidence>
<comment type="catalytic activity">
    <reaction evidence="1">
        <text>Cleavage of peptide bonds with very broad specificity.</text>
        <dbReference type="EC" id="3.4.25.1"/>
    </reaction>
</comment>
<keyword evidence="8 10" id="KW-0539">Nucleus</keyword>
<evidence type="ECO:0000256" key="1">
    <source>
        <dbReference type="ARBA" id="ARBA00001198"/>
    </source>
</evidence>
<dbReference type="InterPro" id="IPR001353">
    <property type="entry name" value="Proteasome_sua/b"/>
</dbReference>